<organism evidence="3 4">
    <name type="scientific">Klebsiella aerogenes</name>
    <name type="common">Enterobacter aerogenes</name>
    <dbReference type="NCBI Taxonomy" id="548"/>
    <lineage>
        <taxon>Bacteria</taxon>
        <taxon>Pseudomonadati</taxon>
        <taxon>Pseudomonadota</taxon>
        <taxon>Gammaproteobacteria</taxon>
        <taxon>Enterobacterales</taxon>
        <taxon>Enterobacteriaceae</taxon>
        <taxon>Klebsiella/Raoultella group</taxon>
        <taxon>Klebsiella</taxon>
    </lineage>
</organism>
<keyword evidence="2" id="KW-1133">Transmembrane helix</keyword>
<evidence type="ECO:0000313" key="3">
    <source>
        <dbReference type="EMBL" id="MDX7019217.1"/>
    </source>
</evidence>
<evidence type="ECO:0000313" key="4">
    <source>
        <dbReference type="Proteomes" id="UP001279012"/>
    </source>
</evidence>
<reference evidence="3" key="1">
    <citation type="submission" date="2023-11" db="EMBL/GenBank/DDBJ databases">
        <title>Detection of rare carbapenemases in Enterobacterales - comparison of two colorimetric and two CIM-based carbapenemase assays.</title>
        <authorList>
            <person name="Schaffarczyk L."/>
            <person name="Noster J."/>
            <person name="Stelzer Y."/>
            <person name="Sattler J."/>
            <person name="Gatermann S."/>
            <person name="Hamprecht A."/>
        </authorList>
    </citation>
    <scope>NUCLEOTIDE SEQUENCE</scope>
    <source>
        <strain evidence="3">CIM-Cont-037</strain>
    </source>
</reference>
<evidence type="ECO:0000256" key="1">
    <source>
        <dbReference type="SAM" id="MobiDB-lite"/>
    </source>
</evidence>
<accession>A0AAW9EG48</accession>
<dbReference type="EMBL" id="JAWZZT010001810">
    <property type="protein sequence ID" value="MDX7019217.1"/>
    <property type="molecule type" value="Genomic_DNA"/>
</dbReference>
<dbReference type="Proteomes" id="UP001279012">
    <property type="component" value="Unassembled WGS sequence"/>
</dbReference>
<keyword evidence="2" id="KW-0472">Membrane</keyword>
<keyword evidence="2" id="KW-0812">Transmembrane</keyword>
<feature type="transmembrane region" description="Helical" evidence="2">
    <location>
        <begin position="12"/>
        <end position="37"/>
    </location>
</feature>
<feature type="non-terminal residue" evidence="3">
    <location>
        <position position="1"/>
    </location>
</feature>
<sequence length="64" mass="5960">PERTSTMGSDALGSLGSLAIGSLAAPILGSLGLGSLLQGASSGNGSGTDSLTGMLPTDLLGGLS</sequence>
<feature type="region of interest" description="Disordered" evidence="1">
    <location>
        <begin position="39"/>
        <end position="64"/>
    </location>
</feature>
<dbReference type="AlphaFoldDB" id="A0AAW9EG48"/>
<gene>
    <name evidence="3" type="ORF">SJ059_32860</name>
</gene>
<name>A0AAW9EG48_KLEAE</name>
<evidence type="ECO:0000256" key="2">
    <source>
        <dbReference type="SAM" id="Phobius"/>
    </source>
</evidence>
<comment type="caution">
    <text evidence="3">The sequence shown here is derived from an EMBL/GenBank/DDBJ whole genome shotgun (WGS) entry which is preliminary data.</text>
</comment>
<proteinExistence type="predicted"/>
<protein>
    <submittedName>
        <fullName evidence="3">Uncharacterized protein</fullName>
    </submittedName>
</protein>